<evidence type="ECO:0000313" key="1">
    <source>
        <dbReference type="EMBL" id="OTP77752.1"/>
    </source>
</evidence>
<comment type="caution">
    <text evidence="1">The sequence shown here is derived from an EMBL/GenBank/DDBJ whole genome shotgun (WGS) entry which is preliminary data.</text>
</comment>
<protein>
    <submittedName>
        <fullName evidence="1">Uncharacterized protein</fullName>
    </submittedName>
</protein>
<name>A0A242N2G1_CABSO</name>
<dbReference type="EMBL" id="NBTY01000052">
    <property type="protein sequence ID" value="OTP77752.1"/>
    <property type="molecule type" value="Genomic_DNA"/>
</dbReference>
<accession>A0A242N2G1</accession>
<organism evidence="1 2">
    <name type="scientific">Caballeronia sordidicola</name>
    <name type="common">Burkholderia sordidicola</name>
    <dbReference type="NCBI Taxonomy" id="196367"/>
    <lineage>
        <taxon>Bacteria</taxon>
        <taxon>Pseudomonadati</taxon>
        <taxon>Pseudomonadota</taxon>
        <taxon>Betaproteobacteria</taxon>
        <taxon>Burkholderiales</taxon>
        <taxon>Burkholderiaceae</taxon>
        <taxon>Caballeronia</taxon>
    </lineage>
</organism>
<proteinExistence type="predicted"/>
<dbReference type="AlphaFoldDB" id="A0A242N2G1"/>
<reference evidence="1 2" key="1">
    <citation type="submission" date="2017-03" db="EMBL/GenBank/DDBJ databases">
        <title>Genome analysis of strain PAMC 26510.</title>
        <authorList>
            <person name="Oh H.-M."/>
            <person name="Yang J.-A."/>
        </authorList>
    </citation>
    <scope>NUCLEOTIDE SEQUENCE [LARGE SCALE GENOMIC DNA]</scope>
    <source>
        <strain evidence="1 2">PAMC 26510</strain>
    </source>
</reference>
<sequence>MKCVRRLQPAVAPDGAAVVVVLSFSIKEILPFDEVAK</sequence>
<gene>
    <name evidence="1" type="ORF">PAMC26510_08765</name>
</gene>
<dbReference type="Proteomes" id="UP000194546">
    <property type="component" value="Unassembled WGS sequence"/>
</dbReference>
<evidence type="ECO:0000313" key="2">
    <source>
        <dbReference type="Proteomes" id="UP000194546"/>
    </source>
</evidence>